<dbReference type="CDD" id="cd07377">
    <property type="entry name" value="WHTH_GntR"/>
    <property type="match status" value="1"/>
</dbReference>
<dbReference type="Pfam" id="PF00392">
    <property type="entry name" value="GntR"/>
    <property type="match status" value="1"/>
</dbReference>
<proteinExistence type="predicted"/>
<evidence type="ECO:0000256" key="3">
    <source>
        <dbReference type="ARBA" id="ARBA00023163"/>
    </source>
</evidence>
<name>A0ABU0UDJ2_9HYPH</name>
<gene>
    <name evidence="5" type="ORF">QE408_000131</name>
</gene>
<keyword evidence="3" id="KW-0804">Transcription</keyword>
<evidence type="ECO:0000256" key="2">
    <source>
        <dbReference type="ARBA" id="ARBA00023125"/>
    </source>
</evidence>
<accession>A0ABU0UDJ2</accession>
<sequence>MNTRLRQSDFLPGDGVGQPKALMAYNHLRHAIITMKMEPGATISEKETCAELGISRTPMREAVLRLAQEGLVNVVPSGGTFVNTISLRGVIEGHLIRSSLELRMARIAAHSYNAVYDRDFDLLVFLQNDASKRQDYDQSFAVDNNFHRLVCTMAGFPDIWQAIHNATGQLDRIRRYAIPRSGYFDEVEQEHRAIYQAIKSGDADGAYNLMRRHLDDIAAVVEYVFADQPSLIAQEPGFDVSTLNLMLAPPATQ</sequence>
<dbReference type="PANTHER" id="PTHR43537">
    <property type="entry name" value="TRANSCRIPTIONAL REGULATOR, GNTR FAMILY"/>
    <property type="match status" value="1"/>
</dbReference>
<dbReference type="InterPro" id="IPR000524">
    <property type="entry name" value="Tscrpt_reg_HTH_GntR"/>
</dbReference>
<feature type="domain" description="HTH gntR-type" evidence="4">
    <location>
        <begin position="18"/>
        <end position="85"/>
    </location>
</feature>
<dbReference type="RefSeq" id="WP_306927633.1">
    <property type="nucleotide sequence ID" value="NZ_JAUTBL010000001.1"/>
</dbReference>
<dbReference type="SMART" id="SM00345">
    <property type="entry name" value="HTH_GNTR"/>
    <property type="match status" value="1"/>
</dbReference>
<reference evidence="5 6" key="1">
    <citation type="submission" date="2023-07" db="EMBL/GenBank/DDBJ databases">
        <title>Functional and genomic diversity of the sorghum phyllosphere microbiome.</title>
        <authorList>
            <person name="Shade A."/>
        </authorList>
    </citation>
    <scope>NUCLEOTIDE SEQUENCE [LARGE SCALE GENOMIC DNA]</scope>
    <source>
        <strain evidence="5 6">SORGH_AS_1126</strain>
    </source>
</reference>
<dbReference type="SUPFAM" id="SSF48008">
    <property type="entry name" value="GntR ligand-binding domain-like"/>
    <property type="match status" value="1"/>
</dbReference>
<keyword evidence="1" id="KW-0805">Transcription regulation</keyword>
<evidence type="ECO:0000259" key="4">
    <source>
        <dbReference type="PROSITE" id="PS50949"/>
    </source>
</evidence>
<dbReference type="Proteomes" id="UP001224781">
    <property type="component" value="Unassembled WGS sequence"/>
</dbReference>
<dbReference type="PANTHER" id="PTHR43537:SF45">
    <property type="entry name" value="GNTR FAMILY REGULATORY PROTEIN"/>
    <property type="match status" value="1"/>
</dbReference>
<dbReference type="PRINTS" id="PR00035">
    <property type="entry name" value="HTHGNTR"/>
</dbReference>
<dbReference type="Gene3D" id="1.20.120.530">
    <property type="entry name" value="GntR ligand-binding domain-like"/>
    <property type="match status" value="1"/>
</dbReference>
<dbReference type="InterPro" id="IPR011711">
    <property type="entry name" value="GntR_C"/>
</dbReference>
<dbReference type="InterPro" id="IPR008920">
    <property type="entry name" value="TF_FadR/GntR_C"/>
</dbReference>
<evidence type="ECO:0000313" key="5">
    <source>
        <dbReference type="EMBL" id="MDQ1183009.1"/>
    </source>
</evidence>
<organism evidence="5 6">
    <name type="scientific">Agrobacterium larrymoorei</name>
    <dbReference type="NCBI Taxonomy" id="160699"/>
    <lineage>
        <taxon>Bacteria</taxon>
        <taxon>Pseudomonadati</taxon>
        <taxon>Pseudomonadota</taxon>
        <taxon>Alphaproteobacteria</taxon>
        <taxon>Hyphomicrobiales</taxon>
        <taxon>Rhizobiaceae</taxon>
        <taxon>Rhizobium/Agrobacterium group</taxon>
        <taxon>Agrobacterium</taxon>
    </lineage>
</organism>
<keyword evidence="2 5" id="KW-0238">DNA-binding</keyword>
<dbReference type="InterPro" id="IPR036388">
    <property type="entry name" value="WH-like_DNA-bd_sf"/>
</dbReference>
<protein>
    <submittedName>
        <fullName evidence="5">DNA-binding GntR family transcriptional regulator</fullName>
    </submittedName>
</protein>
<dbReference type="Gene3D" id="1.10.10.10">
    <property type="entry name" value="Winged helix-like DNA-binding domain superfamily/Winged helix DNA-binding domain"/>
    <property type="match status" value="1"/>
</dbReference>
<evidence type="ECO:0000313" key="6">
    <source>
        <dbReference type="Proteomes" id="UP001224781"/>
    </source>
</evidence>
<dbReference type="EMBL" id="JAUTBL010000001">
    <property type="protein sequence ID" value="MDQ1183009.1"/>
    <property type="molecule type" value="Genomic_DNA"/>
</dbReference>
<dbReference type="InterPro" id="IPR036390">
    <property type="entry name" value="WH_DNA-bd_sf"/>
</dbReference>
<dbReference type="SUPFAM" id="SSF46785">
    <property type="entry name" value="Winged helix' DNA-binding domain"/>
    <property type="match status" value="1"/>
</dbReference>
<keyword evidence="6" id="KW-1185">Reference proteome</keyword>
<dbReference type="SMART" id="SM00895">
    <property type="entry name" value="FCD"/>
    <property type="match status" value="1"/>
</dbReference>
<dbReference type="GO" id="GO:0003677">
    <property type="term" value="F:DNA binding"/>
    <property type="evidence" value="ECO:0007669"/>
    <property type="project" value="UniProtKB-KW"/>
</dbReference>
<comment type="caution">
    <text evidence="5">The sequence shown here is derived from an EMBL/GenBank/DDBJ whole genome shotgun (WGS) entry which is preliminary data.</text>
</comment>
<dbReference type="PROSITE" id="PS50949">
    <property type="entry name" value="HTH_GNTR"/>
    <property type="match status" value="1"/>
</dbReference>
<dbReference type="Pfam" id="PF07729">
    <property type="entry name" value="FCD"/>
    <property type="match status" value="1"/>
</dbReference>
<evidence type="ECO:0000256" key="1">
    <source>
        <dbReference type="ARBA" id="ARBA00023015"/>
    </source>
</evidence>